<dbReference type="Pfam" id="PF13692">
    <property type="entry name" value="Glyco_trans_1_4"/>
    <property type="match status" value="1"/>
</dbReference>
<dbReference type="InterPro" id="IPR047691">
    <property type="entry name" value="PelF-like"/>
</dbReference>
<evidence type="ECO:0000313" key="2">
    <source>
        <dbReference type="EMBL" id="HIZ47505.1"/>
    </source>
</evidence>
<dbReference type="Proteomes" id="UP000824031">
    <property type="component" value="Unassembled WGS sequence"/>
</dbReference>
<dbReference type="SUPFAM" id="SSF53756">
    <property type="entry name" value="UDP-Glycosyltransferase/glycogen phosphorylase"/>
    <property type="match status" value="1"/>
</dbReference>
<reference evidence="2" key="1">
    <citation type="journal article" date="2021" name="PeerJ">
        <title>Extensive microbial diversity within the chicken gut microbiome revealed by metagenomics and culture.</title>
        <authorList>
            <person name="Gilroy R."/>
            <person name="Ravi A."/>
            <person name="Getino M."/>
            <person name="Pursley I."/>
            <person name="Horton D.L."/>
            <person name="Alikhan N.F."/>
            <person name="Baker D."/>
            <person name="Gharbi K."/>
            <person name="Hall N."/>
            <person name="Watson M."/>
            <person name="Adriaenssens E.M."/>
            <person name="Foster-Nyarko E."/>
            <person name="Jarju S."/>
            <person name="Secka A."/>
            <person name="Antonio M."/>
            <person name="Oren A."/>
            <person name="Chaudhuri R.R."/>
            <person name="La Ragione R."/>
            <person name="Hildebrand F."/>
            <person name="Pallen M.J."/>
        </authorList>
    </citation>
    <scope>NUCLEOTIDE SEQUENCE</scope>
    <source>
        <strain evidence="2">3436</strain>
    </source>
</reference>
<dbReference type="NCBIfam" id="NF038011">
    <property type="entry name" value="PelF"/>
    <property type="match status" value="1"/>
</dbReference>
<protein>
    <submittedName>
        <fullName evidence="2">GT4 family glycosyltransferase PelF</fullName>
    </submittedName>
</protein>
<proteinExistence type="predicted"/>
<dbReference type="Pfam" id="PF11997">
    <property type="entry name" value="DUF3492"/>
    <property type="match status" value="1"/>
</dbReference>
<dbReference type="InterPro" id="IPR022622">
    <property type="entry name" value="DUF3492"/>
</dbReference>
<comment type="caution">
    <text evidence="2">The sequence shown here is derived from an EMBL/GenBank/DDBJ whole genome shotgun (WGS) entry which is preliminary data.</text>
</comment>
<accession>A0A9D2F1N2</accession>
<dbReference type="PANTHER" id="PTHR12526">
    <property type="entry name" value="GLYCOSYLTRANSFERASE"/>
    <property type="match status" value="1"/>
</dbReference>
<dbReference type="EMBL" id="DXBO01000027">
    <property type="protein sequence ID" value="HIZ47505.1"/>
    <property type="molecule type" value="Genomic_DNA"/>
</dbReference>
<name>A0A9D2F1N2_9FIRM</name>
<gene>
    <name evidence="2" type="primary">pelF</name>
    <name evidence="2" type="ORF">H9810_02135</name>
</gene>
<dbReference type="AlphaFoldDB" id="A0A9D2F1N2"/>
<sequence>MRICLIVEGCYPYVVGGVSAWVQMLMRRMPEHEFIIVSIGAEQKQRGVYKYELPPNLRELREYFLDEYLTHPGTGAAVRLTPAQQNAVLDLLRGANPDWPALFALFGGEHPCSANDFLTSPAFLHIVQRLAEGEARHMPFKDLFWTLRSMLIPALNLLRCPVPEADLYHAVATGYAGLLGARFRWATGNPFFVTEHGIYTREREEEILKAEWVPVYFKRTWIHFFRALSLAAYSQADQILSLFSGARDLQIGLGAEAYRCRVIPNGIDVQRFAAVPPIARGKHALHIGAVLRVVPIKDVKTMIYAFNLVKAKRRDARLTIIGPCDEDPGYYEECVALIERLGCPDIEFVGRADVTQWLPQLDMVILTSISEGQPFVLLEAMAARRPVLATNVGACREIICGGGDDFGPAGVVVPVMNPERVAEGILDIGRSAAHMRALGQNGYRRVAHSYQVEDFLAAYRALYSGAAPKTGEVNHTWQASALP</sequence>
<feature type="domain" description="DUF3492" evidence="1">
    <location>
        <begin position="1"/>
        <end position="256"/>
    </location>
</feature>
<reference evidence="2" key="2">
    <citation type="submission" date="2021-04" db="EMBL/GenBank/DDBJ databases">
        <authorList>
            <person name="Gilroy R."/>
        </authorList>
    </citation>
    <scope>NUCLEOTIDE SEQUENCE</scope>
    <source>
        <strain evidence="2">3436</strain>
    </source>
</reference>
<organism evidence="2 3">
    <name type="scientific">Candidatus Gemmiger excrementavium</name>
    <dbReference type="NCBI Taxonomy" id="2838608"/>
    <lineage>
        <taxon>Bacteria</taxon>
        <taxon>Bacillati</taxon>
        <taxon>Bacillota</taxon>
        <taxon>Clostridia</taxon>
        <taxon>Eubacteriales</taxon>
        <taxon>Gemmiger</taxon>
    </lineage>
</organism>
<dbReference type="Gene3D" id="3.40.50.2000">
    <property type="entry name" value="Glycogen Phosphorylase B"/>
    <property type="match status" value="2"/>
</dbReference>
<evidence type="ECO:0000259" key="1">
    <source>
        <dbReference type="Pfam" id="PF11997"/>
    </source>
</evidence>
<evidence type="ECO:0000313" key="3">
    <source>
        <dbReference type="Proteomes" id="UP000824031"/>
    </source>
</evidence>
<dbReference type="PANTHER" id="PTHR12526:SF608">
    <property type="entry name" value="PELF"/>
    <property type="match status" value="1"/>
</dbReference>